<sequence>MSQQTPLPAKIVTMVAIPSLFLRNDGEWHLEWQCVDFLSPEPARIGDIIVILAREAGRKGELFQTFVVIDGILPSGRLEWAHLNVSDLPMESTSVRIPTQFLLLDGQNFIKHIRGARVSHPYKYLGCKSVITSSHYSRSKLATLTKLKDSNKRPPDGSPTRIEGDQPRLAQKPRRDSNLGSVFPPTFDPMMSQDDDPFGDALTSPPINQPFEDGFPPLPPPGANNQLPNSRPTSKGPRAQTSRTPLPESPTPQPRNPMQVISSPTPPPNDQQGTPTPRASSLDSLQFLHDANLPWATIVEEGLEKNDKGLVCNPVPPGGFPVVHLRYAPSYNLTSDILWRWQNKPGPKVWFRTYDGNYDPQASDTVALIRKLIGKVVDAEEAVIAPPVRMNIINGRIQPPFHFLIWNISQYAADVLENRYVIATEDITVFVVPYDPPIPFFIMSLCDLTYPLTPRSHEAAADFVRSILSRNPEVAHFLHDNLTAPQDAGAVNEAFRSIFAKGFTVQRLSTPDGLRTKFGPQVVWNIYFGKPLSLSLADYYSLINMIRNLSYISDDYGIGRPLKGDSAFQCAGCGSAPSDKRSPPNPAQTHPTAPPPPPPTREATAAEADPAAGAEACVDAAGE</sequence>
<dbReference type="EMBL" id="JAACJP010000005">
    <property type="protein sequence ID" value="KAF5384367.1"/>
    <property type="molecule type" value="Genomic_DNA"/>
</dbReference>
<keyword evidence="3" id="KW-1185">Reference proteome</keyword>
<feature type="compositionally biased region" description="Polar residues" evidence="1">
    <location>
        <begin position="270"/>
        <end position="281"/>
    </location>
</feature>
<protein>
    <submittedName>
        <fullName evidence="2">Uncharacterized protein</fullName>
    </submittedName>
</protein>
<feature type="region of interest" description="Disordered" evidence="1">
    <location>
        <begin position="145"/>
        <end position="281"/>
    </location>
</feature>
<dbReference type="AlphaFoldDB" id="A0A8H5M878"/>
<evidence type="ECO:0000313" key="3">
    <source>
        <dbReference type="Proteomes" id="UP000565441"/>
    </source>
</evidence>
<evidence type="ECO:0000313" key="2">
    <source>
        <dbReference type="EMBL" id="KAF5384367.1"/>
    </source>
</evidence>
<feature type="compositionally biased region" description="Basic and acidic residues" evidence="1">
    <location>
        <begin position="146"/>
        <end position="155"/>
    </location>
</feature>
<comment type="caution">
    <text evidence="2">The sequence shown here is derived from an EMBL/GenBank/DDBJ whole genome shotgun (WGS) entry which is preliminary data.</text>
</comment>
<gene>
    <name evidence="2" type="ORF">D9615_003480</name>
</gene>
<name>A0A8H5M878_9AGAR</name>
<proteinExistence type="predicted"/>
<feature type="compositionally biased region" description="Low complexity" evidence="1">
    <location>
        <begin position="601"/>
        <end position="623"/>
    </location>
</feature>
<feature type="region of interest" description="Disordered" evidence="1">
    <location>
        <begin position="573"/>
        <end position="623"/>
    </location>
</feature>
<organism evidence="2 3">
    <name type="scientific">Tricholomella constricta</name>
    <dbReference type="NCBI Taxonomy" id="117010"/>
    <lineage>
        <taxon>Eukaryota</taxon>
        <taxon>Fungi</taxon>
        <taxon>Dikarya</taxon>
        <taxon>Basidiomycota</taxon>
        <taxon>Agaricomycotina</taxon>
        <taxon>Agaricomycetes</taxon>
        <taxon>Agaricomycetidae</taxon>
        <taxon>Agaricales</taxon>
        <taxon>Tricholomatineae</taxon>
        <taxon>Lyophyllaceae</taxon>
        <taxon>Tricholomella</taxon>
    </lineage>
</organism>
<evidence type="ECO:0000256" key="1">
    <source>
        <dbReference type="SAM" id="MobiDB-lite"/>
    </source>
</evidence>
<dbReference type="OrthoDB" id="2664977at2759"/>
<dbReference type="Proteomes" id="UP000565441">
    <property type="component" value="Unassembled WGS sequence"/>
</dbReference>
<feature type="compositionally biased region" description="Polar residues" evidence="1">
    <location>
        <begin position="229"/>
        <end position="244"/>
    </location>
</feature>
<accession>A0A8H5M878</accession>
<reference evidence="2 3" key="1">
    <citation type="journal article" date="2020" name="ISME J.">
        <title>Uncovering the hidden diversity of litter-decomposition mechanisms in mushroom-forming fungi.</title>
        <authorList>
            <person name="Floudas D."/>
            <person name="Bentzer J."/>
            <person name="Ahren D."/>
            <person name="Johansson T."/>
            <person name="Persson P."/>
            <person name="Tunlid A."/>
        </authorList>
    </citation>
    <scope>NUCLEOTIDE SEQUENCE [LARGE SCALE GENOMIC DNA]</scope>
    <source>
        <strain evidence="2 3">CBS 661.87</strain>
    </source>
</reference>